<dbReference type="EMBL" id="CP053586">
    <property type="protein sequence ID" value="WNZ22721.1"/>
    <property type="molecule type" value="Genomic_DNA"/>
</dbReference>
<dbReference type="RefSeq" id="WP_316434245.1">
    <property type="nucleotide sequence ID" value="NZ_CP053586.1"/>
</dbReference>
<evidence type="ECO:0008006" key="2">
    <source>
        <dbReference type="Google" id="ProtNLM"/>
    </source>
</evidence>
<organism evidence="1">
    <name type="scientific">Leptolyngbya sp. NK1-12</name>
    <dbReference type="NCBI Taxonomy" id="2547451"/>
    <lineage>
        <taxon>Bacteria</taxon>
        <taxon>Bacillati</taxon>
        <taxon>Cyanobacteriota</taxon>
        <taxon>Cyanophyceae</taxon>
        <taxon>Leptolyngbyales</taxon>
        <taxon>Leptolyngbyaceae</taxon>
        <taxon>Leptolyngbya group</taxon>
        <taxon>Leptolyngbya</taxon>
    </lineage>
</organism>
<protein>
    <recommendedName>
        <fullName evidence="2">Type I restriction enzyme R protein N-terminal domain-containing protein</fullName>
    </recommendedName>
</protein>
<accession>A0AA96WJX2</accession>
<proteinExistence type="predicted"/>
<sequence length="196" mass="22624">MKILTKPRYTFSDYFDLPYSSQEILSELGYHYEQTPLNLPKQPIHAPDLERQLQKNLKRTSLPNESSRRESLVYPILIEVCDHLELDLRIEYPIQVSDQFSGLVDYYIKGTHTLLVVEAKQADLTRGFTQLATEMIGFSQWANLPQLYGAVTTGNIWVFGTLNQTRISEDTQIYTLFDDLNTILEILTGILSLEQF</sequence>
<reference evidence="1" key="1">
    <citation type="submission" date="2020-05" db="EMBL/GenBank/DDBJ databases">
        <authorList>
            <person name="Zhu T."/>
            <person name="Keshari N."/>
            <person name="Lu X."/>
        </authorList>
    </citation>
    <scope>NUCLEOTIDE SEQUENCE</scope>
    <source>
        <strain evidence="1">NK1-12</strain>
    </source>
</reference>
<name>A0AA96WJX2_9CYAN</name>
<evidence type="ECO:0000313" key="1">
    <source>
        <dbReference type="EMBL" id="WNZ22721.1"/>
    </source>
</evidence>
<gene>
    <name evidence="1" type="ORF">HJG54_07530</name>
</gene>
<dbReference type="AlphaFoldDB" id="A0AA96WJX2"/>